<evidence type="ECO:0000313" key="2">
    <source>
        <dbReference type="EMBL" id="KZF26190.1"/>
    </source>
</evidence>
<dbReference type="InParanoid" id="A0A165JG40"/>
<feature type="compositionally biased region" description="Low complexity" evidence="1">
    <location>
        <begin position="40"/>
        <end position="53"/>
    </location>
</feature>
<feature type="region of interest" description="Disordered" evidence="1">
    <location>
        <begin position="98"/>
        <end position="138"/>
    </location>
</feature>
<keyword evidence="3" id="KW-1185">Reference proteome</keyword>
<evidence type="ECO:0000313" key="3">
    <source>
        <dbReference type="Proteomes" id="UP000076632"/>
    </source>
</evidence>
<dbReference type="OMA" id="HWNLLIC"/>
<feature type="compositionally biased region" description="Polar residues" evidence="1">
    <location>
        <begin position="349"/>
        <end position="358"/>
    </location>
</feature>
<dbReference type="GeneID" id="28901962"/>
<sequence>MIAAFRSFFGDAPRSSSSALPGYDAGPSAWTESVPLKVNSSSHGSSSSPFSASNFTPHNAHPDPLLALRRREHYIQQDLQTLLDAQADGLIAGLTGDGQAHDVSSSTGSSTPTSSRNAPEFTKASVTAQSSRRRPGLRAARRGILSSMHELALVKDEESHILEVQMSERDQVLERITAWAKKKDGLRKEIEDIKKGHEALQLHDLKLQSGDLEREISVLEERLGGMKARHRALAGEISRLENSVQAKLSSYTTSLSMVDSQVQGFLAKPPLKVPRDFDEQMSFLSLQPERRTLDLAKEHWQVERDFFHEKYTSAEAERDALEDGAVIWNDVITEAMAFEKRLRNEMRNIGSSRSLPSNSRKDARDHDDASKGMKEILQLMDQTILQIESKFKLAETRGWKLLVCCIGAELEAFKEGKEILAEALDALTTTSNQGLLSSVEEQDQTASNAWLDSPAGLSPVHSHSPKSDSRRETVAEPIDRSEDEDDEPDPELLISHQDTDL</sequence>
<dbReference type="AlphaFoldDB" id="A0A165JG40"/>
<evidence type="ECO:0008006" key="4">
    <source>
        <dbReference type="Google" id="ProtNLM"/>
    </source>
</evidence>
<dbReference type="RefSeq" id="XP_018191745.1">
    <property type="nucleotide sequence ID" value="XM_018336825.1"/>
</dbReference>
<gene>
    <name evidence="2" type="ORF">L228DRAFT_7279</name>
</gene>
<name>A0A165JG40_XYLHT</name>
<feature type="region of interest" description="Disordered" evidence="1">
    <location>
        <begin position="450"/>
        <end position="501"/>
    </location>
</feature>
<dbReference type="OrthoDB" id="5342758at2759"/>
<feature type="compositionally biased region" description="Basic and acidic residues" evidence="1">
    <location>
        <begin position="465"/>
        <end position="480"/>
    </location>
</feature>
<proteinExistence type="predicted"/>
<accession>A0A165JG40</accession>
<dbReference type="Proteomes" id="UP000076632">
    <property type="component" value="Unassembled WGS sequence"/>
</dbReference>
<protein>
    <recommendedName>
        <fullName evidence="4">Autophagy-related protein 28</fullName>
    </recommendedName>
</protein>
<feature type="compositionally biased region" description="Acidic residues" evidence="1">
    <location>
        <begin position="481"/>
        <end position="490"/>
    </location>
</feature>
<organism evidence="2 3">
    <name type="scientific">Xylona heveae (strain CBS 132557 / TC161)</name>
    <dbReference type="NCBI Taxonomy" id="1328760"/>
    <lineage>
        <taxon>Eukaryota</taxon>
        <taxon>Fungi</taxon>
        <taxon>Dikarya</taxon>
        <taxon>Ascomycota</taxon>
        <taxon>Pezizomycotina</taxon>
        <taxon>Xylonomycetes</taxon>
        <taxon>Xylonales</taxon>
        <taxon>Xylonaceae</taxon>
        <taxon>Xylona</taxon>
    </lineage>
</organism>
<feature type="compositionally biased region" description="Basic and acidic residues" evidence="1">
    <location>
        <begin position="359"/>
        <end position="369"/>
    </location>
</feature>
<reference evidence="2 3" key="1">
    <citation type="journal article" date="2016" name="Fungal Biol.">
        <title>The genome of Xylona heveae provides a window into fungal endophytism.</title>
        <authorList>
            <person name="Gazis R."/>
            <person name="Kuo A."/>
            <person name="Riley R."/>
            <person name="LaButti K."/>
            <person name="Lipzen A."/>
            <person name="Lin J."/>
            <person name="Amirebrahimi M."/>
            <person name="Hesse C.N."/>
            <person name="Spatafora J.W."/>
            <person name="Henrissat B."/>
            <person name="Hainaut M."/>
            <person name="Grigoriev I.V."/>
            <person name="Hibbett D.S."/>
        </authorList>
    </citation>
    <scope>NUCLEOTIDE SEQUENCE [LARGE SCALE GENOMIC DNA]</scope>
    <source>
        <strain evidence="2 3">TC161</strain>
    </source>
</reference>
<evidence type="ECO:0000256" key="1">
    <source>
        <dbReference type="SAM" id="MobiDB-lite"/>
    </source>
</evidence>
<feature type="compositionally biased region" description="Low complexity" evidence="1">
    <location>
        <begin position="104"/>
        <end position="115"/>
    </location>
</feature>
<feature type="region of interest" description="Disordered" evidence="1">
    <location>
        <begin position="349"/>
        <end position="369"/>
    </location>
</feature>
<dbReference type="EMBL" id="KV407454">
    <property type="protein sequence ID" value="KZF26190.1"/>
    <property type="molecule type" value="Genomic_DNA"/>
</dbReference>
<feature type="region of interest" description="Disordered" evidence="1">
    <location>
        <begin position="37"/>
        <end position="63"/>
    </location>
</feature>